<protein>
    <recommendedName>
        <fullName evidence="2">Ribose-5-phosphate isomerase A</fullName>
        <ecNumber evidence="2">5.3.1.6</ecNumber>
    </recommendedName>
    <alternativeName>
        <fullName evidence="2">Phosphoriboisomerase A</fullName>
        <shortName evidence="2">PRI</shortName>
    </alternativeName>
</protein>
<feature type="binding site" evidence="2">
    <location>
        <position position="121"/>
    </location>
    <ligand>
        <name>substrate</name>
    </ligand>
</feature>
<proteinExistence type="inferred from homology"/>
<dbReference type="PANTHER" id="PTHR11934">
    <property type="entry name" value="RIBOSE-5-PHOSPHATE ISOMERASE"/>
    <property type="match status" value="1"/>
</dbReference>
<comment type="caution">
    <text evidence="3">The sequence shown here is derived from an EMBL/GenBank/DDBJ whole genome shotgun (WGS) entry which is preliminary data.</text>
</comment>
<keyword evidence="1 2" id="KW-0413">Isomerase</keyword>
<reference evidence="3 4" key="1">
    <citation type="submission" date="2024-06" db="EMBL/GenBank/DDBJ databases">
        <authorList>
            <person name="Li F."/>
        </authorList>
    </citation>
    <scope>NUCLEOTIDE SEQUENCE [LARGE SCALE GENOMIC DNA]</scope>
    <source>
        <strain evidence="3 4">GXAS 311</strain>
    </source>
</reference>
<dbReference type="PANTHER" id="PTHR11934:SF0">
    <property type="entry name" value="RIBOSE-5-PHOSPHATE ISOMERASE"/>
    <property type="match status" value="1"/>
</dbReference>
<evidence type="ECO:0000313" key="4">
    <source>
        <dbReference type="Proteomes" id="UP001548189"/>
    </source>
</evidence>
<dbReference type="EMBL" id="JBEVCJ010000017">
    <property type="protein sequence ID" value="MET1256155.1"/>
    <property type="molecule type" value="Genomic_DNA"/>
</dbReference>
<feature type="active site" description="Proton acceptor" evidence="2">
    <location>
        <position position="103"/>
    </location>
</feature>
<dbReference type="GO" id="GO:0004751">
    <property type="term" value="F:ribose-5-phosphate isomerase activity"/>
    <property type="evidence" value="ECO:0007669"/>
    <property type="project" value="UniProtKB-EC"/>
</dbReference>
<evidence type="ECO:0000256" key="1">
    <source>
        <dbReference type="ARBA" id="ARBA00023235"/>
    </source>
</evidence>
<dbReference type="Gene3D" id="3.30.70.260">
    <property type="match status" value="1"/>
</dbReference>
<sequence>MDQQQLKIEAAKTALKYIQDDEIIGIGTGSTVNCFIDLLEPYKNRIKAAVSSSEVSTQRLKSIGIEVIDLNDADSVPVYIDGADESNTSLELIKGGGGALTREKIIAAVAEKFVCIADESKYVETLGQFPLPVEVLPMARSHVAREIVKLGGNPVYRAGFTTDNNNVILDIHSLEINQAKALESKINQIVGVVANGLFAHRPADHLILATKNGIKEY</sequence>
<name>A0ABV2BW54_9GAMM</name>
<comment type="pathway">
    <text evidence="2">Carbohydrate degradation; pentose phosphate pathway; D-ribose 5-phosphate from D-ribulose 5-phosphate (non-oxidative stage): step 1/1.</text>
</comment>
<comment type="similarity">
    <text evidence="2">Belongs to the ribose 5-phosphate isomerase family.</text>
</comment>
<comment type="subunit">
    <text evidence="2">Homodimer.</text>
</comment>
<dbReference type="SUPFAM" id="SSF75445">
    <property type="entry name" value="D-ribose-5-phosphate isomerase (RpiA), lid domain"/>
    <property type="match status" value="1"/>
</dbReference>
<keyword evidence="4" id="KW-1185">Reference proteome</keyword>
<dbReference type="InterPro" id="IPR004788">
    <property type="entry name" value="Ribose5P_isomerase_type_A"/>
</dbReference>
<dbReference type="CDD" id="cd01398">
    <property type="entry name" value="RPI_A"/>
    <property type="match status" value="1"/>
</dbReference>
<feature type="binding site" evidence="2">
    <location>
        <begin position="94"/>
        <end position="97"/>
    </location>
    <ligand>
        <name>substrate</name>
    </ligand>
</feature>
<dbReference type="Gene3D" id="3.40.50.1360">
    <property type="match status" value="1"/>
</dbReference>
<gene>
    <name evidence="2 3" type="primary">rpiA</name>
    <name evidence="3" type="ORF">ABVT43_13530</name>
</gene>
<dbReference type="NCBIfam" id="TIGR00021">
    <property type="entry name" value="rpiA"/>
    <property type="match status" value="1"/>
</dbReference>
<dbReference type="Pfam" id="PF06026">
    <property type="entry name" value="Rib_5-P_isom_A"/>
    <property type="match status" value="1"/>
</dbReference>
<evidence type="ECO:0000256" key="2">
    <source>
        <dbReference type="HAMAP-Rule" id="MF_00170"/>
    </source>
</evidence>
<evidence type="ECO:0000313" key="3">
    <source>
        <dbReference type="EMBL" id="MET1256155.1"/>
    </source>
</evidence>
<dbReference type="Proteomes" id="UP001548189">
    <property type="component" value="Unassembled WGS sequence"/>
</dbReference>
<dbReference type="EC" id="5.3.1.6" evidence="2"/>
<dbReference type="HAMAP" id="MF_00170">
    <property type="entry name" value="Rib_5P_isom_A"/>
    <property type="match status" value="1"/>
</dbReference>
<accession>A0ABV2BW54</accession>
<dbReference type="RefSeq" id="WP_353896740.1">
    <property type="nucleotide sequence ID" value="NZ_JBEVCJ010000017.1"/>
</dbReference>
<dbReference type="InterPro" id="IPR037171">
    <property type="entry name" value="NagB/RpiA_transferase-like"/>
</dbReference>
<dbReference type="InterPro" id="IPR020672">
    <property type="entry name" value="Ribose5P_isomerase_typA_subgr"/>
</dbReference>
<comment type="catalytic activity">
    <reaction evidence="2">
        <text>aldehydo-D-ribose 5-phosphate = D-ribulose 5-phosphate</text>
        <dbReference type="Rhea" id="RHEA:14657"/>
        <dbReference type="ChEBI" id="CHEBI:58121"/>
        <dbReference type="ChEBI" id="CHEBI:58273"/>
        <dbReference type="EC" id="5.3.1.6"/>
    </reaction>
</comment>
<organism evidence="3 4">
    <name type="scientific">Aliikangiella maris</name>
    <dbReference type="NCBI Taxonomy" id="3162458"/>
    <lineage>
        <taxon>Bacteria</taxon>
        <taxon>Pseudomonadati</taxon>
        <taxon>Pseudomonadota</taxon>
        <taxon>Gammaproteobacteria</taxon>
        <taxon>Oceanospirillales</taxon>
        <taxon>Pleioneaceae</taxon>
        <taxon>Aliikangiella</taxon>
    </lineage>
</organism>
<comment type="function">
    <text evidence="2">Catalyzes the reversible conversion of ribose-5-phosphate to ribulose 5-phosphate.</text>
</comment>
<dbReference type="SUPFAM" id="SSF100950">
    <property type="entry name" value="NagB/RpiA/CoA transferase-like"/>
    <property type="match status" value="1"/>
</dbReference>
<feature type="binding site" evidence="2">
    <location>
        <begin position="81"/>
        <end position="84"/>
    </location>
    <ligand>
        <name>substrate</name>
    </ligand>
</feature>
<feature type="binding site" evidence="2">
    <location>
        <begin position="28"/>
        <end position="31"/>
    </location>
    <ligand>
        <name>substrate</name>
    </ligand>
</feature>
<dbReference type="NCBIfam" id="NF001924">
    <property type="entry name" value="PRK00702.1"/>
    <property type="match status" value="1"/>
</dbReference>